<evidence type="ECO:0000313" key="2">
    <source>
        <dbReference type="Proteomes" id="UP000784294"/>
    </source>
</evidence>
<dbReference type="EMBL" id="CAAALY010079194">
    <property type="protein sequence ID" value="VEL26278.1"/>
    <property type="molecule type" value="Genomic_DNA"/>
</dbReference>
<evidence type="ECO:0000313" key="1">
    <source>
        <dbReference type="EMBL" id="VEL26278.1"/>
    </source>
</evidence>
<accession>A0A448X280</accession>
<comment type="caution">
    <text evidence="1">The sequence shown here is derived from an EMBL/GenBank/DDBJ whole genome shotgun (WGS) entry which is preliminary data.</text>
</comment>
<organism evidence="1 2">
    <name type="scientific">Protopolystoma xenopodis</name>
    <dbReference type="NCBI Taxonomy" id="117903"/>
    <lineage>
        <taxon>Eukaryota</taxon>
        <taxon>Metazoa</taxon>
        <taxon>Spiralia</taxon>
        <taxon>Lophotrochozoa</taxon>
        <taxon>Platyhelminthes</taxon>
        <taxon>Monogenea</taxon>
        <taxon>Polyopisthocotylea</taxon>
        <taxon>Polystomatidea</taxon>
        <taxon>Polystomatidae</taxon>
        <taxon>Protopolystoma</taxon>
    </lineage>
</organism>
<proteinExistence type="predicted"/>
<sequence length="366" mass="39270">MLVVISFITRLLYRFRGQSEPEAKGGVLSTLRIHRSSAVPFESVCKVGRGNNCTAPTAWEMTALFKQQQTPLVDGHAEAAAEPRIMAHSSRDLFVKRVEDVSRLANGKPGFPTSRSLHLPELVGEGLFSQSEETTDPQGAGQGRYVCGNRNGDVKIPDQVNGWQNEQNPQPTFQPLDEGSTCDSTTISLSISPKDLMLPAKTDCRQPVALTTADRQVGNRMVGNPDSTEGRTAKDTVCLSGYHHIDRVGQICTTGGHKSGHDRGLNDQPTQKQTLGLIGETDLSTQSSATVQAAEESMSQTLSAWQPSISSSASKLHTAWMPTHGTTTMMMTTTTAATTTSTTTTPTVSNGGEVRQITAGINKENG</sequence>
<name>A0A448X280_9PLAT</name>
<dbReference type="Proteomes" id="UP000784294">
    <property type="component" value="Unassembled WGS sequence"/>
</dbReference>
<gene>
    <name evidence="1" type="ORF">PXEA_LOCUS19718</name>
</gene>
<protein>
    <submittedName>
        <fullName evidence="1">Uncharacterized protein</fullName>
    </submittedName>
</protein>
<dbReference type="AlphaFoldDB" id="A0A448X280"/>
<reference evidence="1" key="1">
    <citation type="submission" date="2018-11" db="EMBL/GenBank/DDBJ databases">
        <authorList>
            <consortium name="Pathogen Informatics"/>
        </authorList>
    </citation>
    <scope>NUCLEOTIDE SEQUENCE</scope>
</reference>
<keyword evidence="2" id="KW-1185">Reference proteome</keyword>